<dbReference type="AlphaFoldDB" id="A0A0G3HAI8"/>
<dbReference type="NCBIfam" id="NF033925">
    <property type="entry name" value="pora_1"/>
    <property type="match status" value="1"/>
</dbReference>
<accession>A0A0G3HAI8</accession>
<proteinExistence type="predicted"/>
<sequence length="68" mass="7174">MANAAAETTTAAPKPVTESGLFDSWIGLSSGFEFEGEKYPTIVSYVFNFLKNAGDWAGAVNSLIGLVN</sequence>
<reference evidence="1 2" key="1">
    <citation type="journal article" date="2015" name="Genome Announc.">
        <title>Complete Genome Sequence of the Type Strain Corynebacterium testudinoris DSM 44614, Recovered from Necrotic Lesions in the Mouth of a Tortoise.</title>
        <authorList>
            <person name="Ruckert C."/>
            <person name="Kriete M."/>
            <person name="Jaenicke S."/>
            <person name="Winkler A."/>
            <person name="Tauch A."/>
        </authorList>
    </citation>
    <scope>NUCLEOTIDE SEQUENCE [LARGE SCALE GENOMIC DNA]</scope>
    <source>
        <strain evidence="1 2">DSM 44614</strain>
    </source>
</reference>
<protein>
    <submittedName>
        <fullName evidence="1">Uncharacterized protein</fullName>
    </submittedName>
</protein>
<dbReference type="Proteomes" id="UP000035540">
    <property type="component" value="Chromosome"/>
</dbReference>
<evidence type="ECO:0000313" key="2">
    <source>
        <dbReference type="Proteomes" id="UP000035540"/>
    </source>
</evidence>
<gene>
    <name evidence="1" type="ORF">CTEST_11765</name>
</gene>
<evidence type="ECO:0000313" key="1">
    <source>
        <dbReference type="EMBL" id="AKK09760.1"/>
    </source>
</evidence>
<organism evidence="1 2">
    <name type="scientific">Corynebacterium testudinoris</name>
    <dbReference type="NCBI Taxonomy" id="136857"/>
    <lineage>
        <taxon>Bacteria</taxon>
        <taxon>Bacillati</taxon>
        <taxon>Actinomycetota</taxon>
        <taxon>Actinomycetes</taxon>
        <taxon>Mycobacteriales</taxon>
        <taxon>Corynebacteriaceae</taxon>
        <taxon>Corynebacterium</taxon>
    </lineage>
</organism>
<keyword evidence="2" id="KW-1185">Reference proteome</keyword>
<dbReference type="PATRIC" id="fig|136857.5.peg.2323"/>
<name>A0A0G3HAI8_9CORY</name>
<dbReference type="EMBL" id="CP011545">
    <property type="protein sequence ID" value="AKK09760.1"/>
    <property type="molecule type" value="Genomic_DNA"/>
</dbReference>
<dbReference type="KEGG" id="cted:CTEST_11765"/>
<dbReference type="RefSeq" id="WP_047253868.1">
    <property type="nucleotide sequence ID" value="NZ_CP011545.1"/>
</dbReference>
<reference evidence="2" key="2">
    <citation type="submission" date="2015-05" db="EMBL/GenBank/DDBJ databases">
        <title>Complete genome sequence of Corynebacterium testudinoris DSM 44614, recovered from necrotic lesions in the mouth of a tortoise.</title>
        <authorList>
            <person name="Ruckert C."/>
            <person name="Albersmeier A."/>
            <person name="Winkler A."/>
            <person name="Tauch A."/>
        </authorList>
    </citation>
    <scope>NUCLEOTIDE SEQUENCE [LARGE SCALE GENOMIC DNA]</scope>
    <source>
        <strain evidence="2">DSM 44614</strain>
    </source>
</reference>
<dbReference type="STRING" id="136857.CTEST_11765"/>